<evidence type="ECO:0000256" key="12">
    <source>
        <dbReference type="SAM" id="Phobius"/>
    </source>
</evidence>
<evidence type="ECO:0000256" key="7">
    <source>
        <dbReference type="ARBA" id="ARBA00022989"/>
    </source>
</evidence>
<dbReference type="KEGG" id="btab:109042938"/>
<evidence type="ECO:0000256" key="1">
    <source>
        <dbReference type="ARBA" id="ARBA00004389"/>
    </source>
</evidence>
<feature type="transmembrane region" description="Helical" evidence="12">
    <location>
        <begin position="6"/>
        <end position="24"/>
    </location>
</feature>
<dbReference type="AlphaFoldDB" id="A0A9P0F504"/>
<dbReference type="PANTHER" id="PTHR48176:SF1">
    <property type="entry name" value="DDRGK DOMAIN-CONTAINING PROTEIN 1"/>
    <property type="match status" value="1"/>
</dbReference>
<dbReference type="Gene3D" id="1.10.10.10">
    <property type="entry name" value="Winged helix-like DNA-binding domain superfamily/Winged helix DNA-binding domain"/>
    <property type="match status" value="1"/>
</dbReference>
<gene>
    <name evidence="13" type="ORF">BEMITA_LOCUS10931</name>
</gene>
<keyword evidence="5" id="KW-0833">Ubl conjugation pathway</keyword>
<keyword evidence="6" id="KW-0256">Endoplasmic reticulum</keyword>
<feature type="region of interest" description="Disordered" evidence="11">
    <location>
        <begin position="30"/>
        <end position="161"/>
    </location>
</feature>
<keyword evidence="7 12" id="KW-1133">Transmembrane helix</keyword>
<evidence type="ECO:0000313" key="13">
    <source>
        <dbReference type="EMBL" id="CAH0392407.1"/>
    </source>
</evidence>
<reference evidence="13" key="1">
    <citation type="submission" date="2021-12" db="EMBL/GenBank/DDBJ databases">
        <authorList>
            <person name="King R."/>
        </authorList>
    </citation>
    <scope>NUCLEOTIDE SEQUENCE</scope>
</reference>
<comment type="function">
    <text evidence="9">Substrate adapter for ufmylation, the covalent attachment of the ubiquitin-like modifier UFM1 to substrate proteins. Required for ufmylation of Atg9; protects the nervous system during aging, possibly by stabilizing Atg9 and supporting its function.</text>
</comment>
<evidence type="ECO:0000256" key="3">
    <source>
        <dbReference type="ARBA" id="ARBA00018218"/>
    </source>
</evidence>
<sequence length="288" mass="32892">MDLTLVLSLVSAAVVAVLLGIVLLRAGKKKEKQQVAPEARNAPRPVGPRGRRRLVQHRAQLEAVEGGGSEDEEEAQARPAVKIEVPEGAKIGAKKMAKLQAKQERRIQREAEERDREEKKKLAEAAEEERKKQKEAEEELEKQREEEERKMREERERREQEEYEAMKATFVIEQEGFDEGVDEKAEENLLQEFIAYIKNNKVVVLEDLAAHFKLKTQNVIDRIDDLQKAGTLTGVVDDRGKFIYISQEELEEVAKFIRRRGRVSIAELVENSNSFINLTPVSKETPIS</sequence>
<dbReference type="GO" id="GO:0005789">
    <property type="term" value="C:endoplasmic reticulum membrane"/>
    <property type="evidence" value="ECO:0007669"/>
    <property type="project" value="UniProtKB-SubCell"/>
</dbReference>
<keyword evidence="14" id="KW-1185">Reference proteome</keyword>
<dbReference type="InterPro" id="IPR050899">
    <property type="entry name" value="DDRGK_domain-containing"/>
</dbReference>
<proteinExistence type="inferred from homology"/>
<evidence type="ECO:0000256" key="8">
    <source>
        <dbReference type="ARBA" id="ARBA00023136"/>
    </source>
</evidence>
<evidence type="ECO:0000256" key="4">
    <source>
        <dbReference type="ARBA" id="ARBA00022692"/>
    </source>
</evidence>
<dbReference type="FunFam" id="1.10.10.10:FF:000143">
    <property type="entry name" value="DDRGK domain-containing protein 1"/>
    <property type="match status" value="1"/>
</dbReference>
<evidence type="ECO:0000256" key="5">
    <source>
        <dbReference type="ARBA" id="ARBA00022786"/>
    </source>
</evidence>
<protein>
    <recommendedName>
        <fullName evidence="3">DDRGK domain-containing protein 1</fullName>
    </recommendedName>
</protein>
<evidence type="ECO:0000256" key="9">
    <source>
        <dbReference type="ARBA" id="ARBA00049608"/>
    </source>
</evidence>
<keyword evidence="4 12" id="KW-0812">Transmembrane</keyword>
<dbReference type="InterPro" id="IPR036388">
    <property type="entry name" value="WH-like_DNA-bd_sf"/>
</dbReference>
<dbReference type="InterPro" id="IPR036390">
    <property type="entry name" value="WH_DNA-bd_sf"/>
</dbReference>
<dbReference type="Proteomes" id="UP001152759">
    <property type="component" value="Chromosome 6"/>
</dbReference>
<evidence type="ECO:0000256" key="10">
    <source>
        <dbReference type="ARBA" id="ARBA00049687"/>
    </source>
</evidence>
<evidence type="ECO:0000256" key="6">
    <source>
        <dbReference type="ARBA" id="ARBA00022824"/>
    </source>
</evidence>
<dbReference type="Pfam" id="PF09756">
    <property type="entry name" value="DDRGK"/>
    <property type="match status" value="1"/>
</dbReference>
<dbReference type="SMART" id="SM01128">
    <property type="entry name" value="DDRGK"/>
    <property type="match status" value="1"/>
</dbReference>
<dbReference type="PANTHER" id="PTHR48176">
    <property type="entry name" value="DDRGK DOMAIN-CONTAINING PROTEIN 1"/>
    <property type="match status" value="1"/>
</dbReference>
<evidence type="ECO:0000256" key="2">
    <source>
        <dbReference type="ARBA" id="ARBA00009829"/>
    </source>
</evidence>
<organism evidence="13 14">
    <name type="scientific">Bemisia tabaci</name>
    <name type="common">Sweetpotato whitefly</name>
    <name type="synonym">Aleurodes tabaci</name>
    <dbReference type="NCBI Taxonomy" id="7038"/>
    <lineage>
        <taxon>Eukaryota</taxon>
        <taxon>Metazoa</taxon>
        <taxon>Ecdysozoa</taxon>
        <taxon>Arthropoda</taxon>
        <taxon>Hexapoda</taxon>
        <taxon>Insecta</taxon>
        <taxon>Pterygota</taxon>
        <taxon>Neoptera</taxon>
        <taxon>Paraneoptera</taxon>
        <taxon>Hemiptera</taxon>
        <taxon>Sternorrhyncha</taxon>
        <taxon>Aleyrodoidea</taxon>
        <taxon>Aleyrodidae</taxon>
        <taxon>Aleyrodinae</taxon>
        <taxon>Bemisia</taxon>
    </lineage>
</organism>
<accession>A0A9P0F504</accession>
<comment type="subunit">
    <text evidence="10">Interacts with Atg9; the interaction is transient.</text>
</comment>
<dbReference type="GO" id="GO:0044389">
    <property type="term" value="F:ubiquitin-like protein ligase binding"/>
    <property type="evidence" value="ECO:0007669"/>
    <property type="project" value="TreeGrafter"/>
</dbReference>
<keyword evidence="8 12" id="KW-0472">Membrane</keyword>
<feature type="compositionally biased region" description="Basic and acidic residues" evidence="11">
    <location>
        <begin position="101"/>
        <end position="160"/>
    </location>
</feature>
<comment type="similarity">
    <text evidence="2">Belongs to the DDRGK1 family.</text>
</comment>
<name>A0A9P0F504_BEMTA</name>
<comment type="subcellular location">
    <subcellularLocation>
        <location evidence="1">Endoplasmic reticulum membrane</location>
        <topology evidence="1">Single-pass membrane protein</topology>
    </subcellularLocation>
</comment>
<evidence type="ECO:0000256" key="11">
    <source>
        <dbReference type="SAM" id="MobiDB-lite"/>
    </source>
</evidence>
<dbReference type="EMBL" id="OU963867">
    <property type="protein sequence ID" value="CAH0392407.1"/>
    <property type="molecule type" value="Genomic_DNA"/>
</dbReference>
<evidence type="ECO:0000313" key="14">
    <source>
        <dbReference type="Proteomes" id="UP001152759"/>
    </source>
</evidence>
<dbReference type="SUPFAM" id="SSF46785">
    <property type="entry name" value="Winged helix' DNA-binding domain"/>
    <property type="match status" value="1"/>
</dbReference>
<dbReference type="InterPro" id="IPR019153">
    <property type="entry name" value="DDRGK_dom-contain"/>
</dbReference>